<dbReference type="PANTHER" id="PTHR34655:SF2">
    <property type="entry name" value="PEROXIREDOXIN FAMILY PROTEIN"/>
    <property type="match status" value="1"/>
</dbReference>
<dbReference type="RefSeq" id="WP_154536967.1">
    <property type="nucleotide sequence ID" value="NZ_VUNE01000001.1"/>
</dbReference>
<evidence type="ECO:0000259" key="1">
    <source>
        <dbReference type="Pfam" id="PF01206"/>
    </source>
</evidence>
<sequence>MELNDCKDLRADVNNDSENTKRIFVDARGLQCPGPIARVFEELDKANYGDIVEVMATDVGFSKDISSWCARMGYNLIGLTSESGVIKAQIEKNEKTDIKKECLINSTNSMLINPQDKKKATMVVFSGDLDKAIASFIIATGAASMGKEVTMFFTFWGLNILRKSSSRVEKNGIEKMFGMMMPKGVDKLKISKMNMGGIGTKLIKLVMKNKNVDDLGFMMSRAQKMGVKFVACSMSMDIMGIKAEELVDGVEIAGVASYLSEAEEGNLNLFI</sequence>
<name>A0A6N7WXL2_9FIRM</name>
<accession>A0A6N7WXL2</accession>
<evidence type="ECO:0000313" key="2">
    <source>
        <dbReference type="EMBL" id="MST61538.1"/>
    </source>
</evidence>
<dbReference type="PANTHER" id="PTHR34655">
    <property type="entry name" value="CONSERVED WITHIN P. AEROPHILUM"/>
    <property type="match status" value="1"/>
</dbReference>
<feature type="domain" description="UPF0033" evidence="1">
    <location>
        <begin position="24"/>
        <end position="92"/>
    </location>
</feature>
<protein>
    <submittedName>
        <fullName evidence="2">Pyridine nucleotide-disulfide oxidoreductase</fullName>
    </submittedName>
</protein>
<dbReference type="InterPro" id="IPR027396">
    <property type="entry name" value="DsrEFH-like"/>
</dbReference>
<proteinExistence type="predicted"/>
<dbReference type="SUPFAM" id="SSF64307">
    <property type="entry name" value="SirA-like"/>
    <property type="match status" value="1"/>
</dbReference>
<dbReference type="EMBL" id="VUNE01000001">
    <property type="protein sequence ID" value="MST61538.1"/>
    <property type="molecule type" value="Genomic_DNA"/>
</dbReference>
<dbReference type="Gene3D" id="3.40.1260.10">
    <property type="entry name" value="DsrEFH-like"/>
    <property type="match status" value="1"/>
</dbReference>
<dbReference type="SUPFAM" id="SSF75169">
    <property type="entry name" value="DsrEFH-like"/>
    <property type="match status" value="1"/>
</dbReference>
<keyword evidence="3" id="KW-1185">Reference proteome</keyword>
<dbReference type="Pfam" id="PF01206">
    <property type="entry name" value="TusA"/>
    <property type="match status" value="1"/>
</dbReference>
<organism evidence="2 3">
    <name type="scientific">Peptostreptococcus porci</name>
    <dbReference type="NCBI Taxonomy" id="2652282"/>
    <lineage>
        <taxon>Bacteria</taxon>
        <taxon>Bacillati</taxon>
        <taxon>Bacillota</taxon>
        <taxon>Clostridia</taxon>
        <taxon>Peptostreptococcales</taxon>
        <taxon>Peptostreptococcaceae</taxon>
        <taxon>Peptostreptococcus</taxon>
    </lineage>
</organism>
<reference evidence="2 3" key="1">
    <citation type="submission" date="2019-08" db="EMBL/GenBank/DDBJ databases">
        <title>In-depth cultivation of the pig gut microbiome towards novel bacterial diversity and tailored functional studies.</title>
        <authorList>
            <person name="Wylensek D."/>
            <person name="Hitch T.C.A."/>
            <person name="Clavel T."/>
        </authorList>
    </citation>
    <scope>NUCLEOTIDE SEQUENCE [LARGE SCALE GENOMIC DNA]</scope>
    <source>
        <strain evidence="2 3">WCA-SAB-591-4A-A</strain>
    </source>
</reference>
<comment type="caution">
    <text evidence="2">The sequence shown here is derived from an EMBL/GenBank/DDBJ whole genome shotgun (WGS) entry which is preliminary data.</text>
</comment>
<dbReference type="Gene3D" id="3.30.110.40">
    <property type="entry name" value="TusA-like domain"/>
    <property type="match status" value="1"/>
</dbReference>
<dbReference type="AlphaFoldDB" id="A0A6N7WXL2"/>
<gene>
    <name evidence="2" type="ORF">FYJ71_00880</name>
</gene>
<dbReference type="InterPro" id="IPR001455">
    <property type="entry name" value="TusA-like"/>
</dbReference>
<dbReference type="InterPro" id="IPR032836">
    <property type="entry name" value="DsrE2-like"/>
</dbReference>
<dbReference type="InterPro" id="IPR036868">
    <property type="entry name" value="TusA-like_sf"/>
</dbReference>
<dbReference type="Proteomes" id="UP000440713">
    <property type="component" value="Unassembled WGS sequence"/>
</dbReference>
<evidence type="ECO:0000313" key="3">
    <source>
        <dbReference type="Proteomes" id="UP000440713"/>
    </source>
</evidence>
<dbReference type="Pfam" id="PF13686">
    <property type="entry name" value="DrsE_2"/>
    <property type="match status" value="1"/>
</dbReference>